<dbReference type="AlphaFoldDB" id="A0A087SUN6"/>
<sequence length="94" mass="10356">MRPKVSLTASHCSTLAEEYVSLLRHLQTLPSWRKVIAGFISSQLVSLMENISQENEISDSLLSKNYDLILASLAVLGGVDRRMHLGGVVMDEKG</sequence>
<accession>A0A087SUN6</accession>
<reference evidence="1 2" key="1">
    <citation type="submission" date="2013-11" db="EMBL/GenBank/DDBJ databases">
        <title>Genome sequencing of Stegodyphus mimosarum.</title>
        <authorList>
            <person name="Bechsgaard J."/>
        </authorList>
    </citation>
    <scope>NUCLEOTIDE SEQUENCE [LARGE SCALE GENOMIC DNA]</scope>
</reference>
<evidence type="ECO:0000313" key="2">
    <source>
        <dbReference type="Proteomes" id="UP000054359"/>
    </source>
</evidence>
<name>A0A087SUN6_STEMI</name>
<organism evidence="1 2">
    <name type="scientific">Stegodyphus mimosarum</name>
    <name type="common">African social velvet spider</name>
    <dbReference type="NCBI Taxonomy" id="407821"/>
    <lineage>
        <taxon>Eukaryota</taxon>
        <taxon>Metazoa</taxon>
        <taxon>Ecdysozoa</taxon>
        <taxon>Arthropoda</taxon>
        <taxon>Chelicerata</taxon>
        <taxon>Arachnida</taxon>
        <taxon>Araneae</taxon>
        <taxon>Araneomorphae</taxon>
        <taxon>Entelegynae</taxon>
        <taxon>Eresoidea</taxon>
        <taxon>Eresidae</taxon>
        <taxon>Stegodyphus</taxon>
    </lineage>
</organism>
<evidence type="ECO:0000313" key="1">
    <source>
        <dbReference type="EMBL" id="KFM56575.1"/>
    </source>
</evidence>
<proteinExistence type="predicted"/>
<dbReference type="STRING" id="407821.A0A087SUN6"/>
<feature type="non-terminal residue" evidence="1">
    <location>
        <position position="94"/>
    </location>
</feature>
<gene>
    <name evidence="1" type="ORF">X975_06863</name>
</gene>
<dbReference type="EMBL" id="KK112033">
    <property type="protein sequence ID" value="KFM56575.1"/>
    <property type="molecule type" value="Genomic_DNA"/>
</dbReference>
<keyword evidence="2" id="KW-1185">Reference proteome</keyword>
<dbReference type="Proteomes" id="UP000054359">
    <property type="component" value="Unassembled WGS sequence"/>
</dbReference>
<protein>
    <submittedName>
        <fullName evidence="1">E3 ubiquitin-protein ligase HERC2</fullName>
    </submittedName>
</protein>